<dbReference type="PANTHER" id="PTHR46211:SF8">
    <property type="entry name" value="PHOSPHODIESTERASE"/>
    <property type="match status" value="1"/>
</dbReference>
<keyword evidence="1" id="KW-0812">Transmembrane</keyword>
<evidence type="ECO:0000259" key="2">
    <source>
        <dbReference type="PROSITE" id="PS51704"/>
    </source>
</evidence>
<gene>
    <name evidence="3" type="ORF">QX99_00606</name>
</gene>
<dbReference type="InterPro" id="IPR018476">
    <property type="entry name" value="GlyceroP-diester-Pdiesterase_M"/>
</dbReference>
<dbReference type="eggNOG" id="COG4781">
    <property type="taxonomic scope" value="Bacteria"/>
</dbReference>
<evidence type="ECO:0000256" key="1">
    <source>
        <dbReference type="SAM" id="Phobius"/>
    </source>
</evidence>
<organism evidence="3 4">
    <name type="scientific">Weissella cibaria</name>
    <dbReference type="NCBI Taxonomy" id="137591"/>
    <lineage>
        <taxon>Bacteria</taxon>
        <taxon>Bacillati</taxon>
        <taxon>Bacillota</taxon>
        <taxon>Bacilli</taxon>
        <taxon>Lactobacillales</taxon>
        <taxon>Lactobacillaceae</taxon>
        <taxon>Weissella</taxon>
    </lineage>
</organism>
<accession>A0A0D1JKK9</accession>
<dbReference type="AlphaFoldDB" id="A0A0D1JKK9"/>
<feature type="transmembrane region" description="Helical" evidence="1">
    <location>
        <begin position="68"/>
        <end position="93"/>
    </location>
</feature>
<dbReference type="CDD" id="cd08579">
    <property type="entry name" value="GDPD_memb_like"/>
    <property type="match status" value="1"/>
</dbReference>
<feature type="transmembrane region" description="Helical" evidence="1">
    <location>
        <begin position="308"/>
        <end position="330"/>
    </location>
</feature>
<dbReference type="Gene3D" id="3.20.20.190">
    <property type="entry name" value="Phosphatidylinositol (PI) phosphodiesterase"/>
    <property type="match status" value="1"/>
</dbReference>
<comment type="caution">
    <text evidence="3">The sequence shown here is derived from an EMBL/GenBank/DDBJ whole genome shotgun (WGS) entry which is preliminary data.</text>
</comment>
<reference evidence="3 4" key="1">
    <citation type="journal article" date="2015" name="Microbiology (Mosc.)">
        <title>Genomics of the Weissella cibaria species with an examination of its metabolic traits.</title>
        <authorList>
            <person name="Lynch K.M."/>
            <person name="Lucid A."/>
            <person name="Arendt E.K."/>
            <person name="Sleator R.D."/>
            <person name="Lucey B."/>
            <person name="Coffey A."/>
        </authorList>
    </citation>
    <scope>NUCLEOTIDE SEQUENCE [LARGE SCALE GENOMIC DNA]</scope>
    <source>
        <strain evidence="3 4">MG1</strain>
    </source>
</reference>
<dbReference type="RefSeq" id="WP_080774782.1">
    <property type="nucleotide sequence ID" value="NZ_JALOCT010000003.1"/>
</dbReference>
<dbReference type="InterPro" id="IPR017946">
    <property type="entry name" value="PLC-like_Pdiesterase_TIM-brl"/>
</dbReference>
<dbReference type="PATRIC" id="fig|137591.25.peg.588"/>
<feature type="transmembrane region" description="Helical" evidence="1">
    <location>
        <begin position="222"/>
        <end position="243"/>
    </location>
</feature>
<dbReference type="SUPFAM" id="SSF51695">
    <property type="entry name" value="PLC-like phosphodiesterases"/>
    <property type="match status" value="1"/>
</dbReference>
<proteinExistence type="predicted"/>
<keyword evidence="1" id="KW-1133">Transmembrane helix</keyword>
<dbReference type="EMBL" id="JWHU01000006">
    <property type="protein sequence ID" value="KIU21913.1"/>
    <property type="molecule type" value="Genomic_DNA"/>
</dbReference>
<dbReference type="Proteomes" id="UP000032287">
    <property type="component" value="Unassembled WGS sequence"/>
</dbReference>
<dbReference type="Pfam" id="PF03009">
    <property type="entry name" value="GDPD"/>
    <property type="match status" value="1"/>
</dbReference>
<feature type="transmembrane region" description="Helical" evidence="1">
    <location>
        <begin position="21"/>
        <end position="48"/>
    </location>
</feature>
<dbReference type="PANTHER" id="PTHR46211">
    <property type="entry name" value="GLYCEROPHOSPHORYL DIESTER PHOSPHODIESTERASE"/>
    <property type="match status" value="1"/>
</dbReference>
<feature type="transmembrane region" description="Helical" evidence="1">
    <location>
        <begin position="255"/>
        <end position="287"/>
    </location>
</feature>
<sequence>MKRLWELTWGRFWQSRWAFSRVYLAVTIVIAALAIPILKGLVYVGQWLDNVPFLSLSNFKQMLVQNPAFTVILLMAIVVLLAVFAWQLVSYVLGFSAIHAGQKPTALSAMKQAGHQIRRMGFGRSALIVAYGLLALPFPMLTFHSALLTDVKIPEFVWPTIMATTWMWGTLAILFVGALFLVIRFFYVLPELVLHQQSGKTALRNSWHKTAGRAGWRLMFKLFFGSLLIGAMTLLAFGVTYLLQLGIEQLGNLDASALGAVLTFILATLSDILFSIVGLQFVLGLMTRDYQVVELTDFVSKSKRSKRWVGAFLILNLIVQGATPSFWFVVNTANRHMKIISHRGVDGGNGVQNTIPALQDTVAKAHPDYVEMDIRQTKDGKWVLMHDPNLTTLTKGASNKSISDLTLQQATALTVYENGHTAKIPSFAAYAKAAEQAHVKLLVEIKTERQTAPDLADSFLKQLKTVMNQNGWEMHSLNYSVVQRLKKLDPKLPVGMILPGDFVGNPVTNADFYTMEYSFLTREQVESLNELRKGVYAWTVNDETGMVAAYSQGVQGEITDDATTLHAVMQDSDKARLMHQKLGRYIVNILAE</sequence>
<feature type="domain" description="GP-PDE" evidence="2">
    <location>
        <begin position="337"/>
        <end position="569"/>
    </location>
</feature>
<dbReference type="Pfam" id="PF10110">
    <property type="entry name" value="GPDPase_memb"/>
    <property type="match status" value="1"/>
</dbReference>
<keyword evidence="1" id="KW-0472">Membrane</keyword>
<protein>
    <submittedName>
        <fullName evidence="3">Cytoplasmic glycerophosphodiester phosphodiesterase</fullName>
    </submittedName>
</protein>
<dbReference type="PROSITE" id="PS51704">
    <property type="entry name" value="GP_PDE"/>
    <property type="match status" value="1"/>
</dbReference>
<evidence type="ECO:0000313" key="3">
    <source>
        <dbReference type="EMBL" id="KIU21913.1"/>
    </source>
</evidence>
<feature type="transmembrane region" description="Helical" evidence="1">
    <location>
        <begin position="166"/>
        <end position="187"/>
    </location>
</feature>
<dbReference type="GO" id="GO:0008081">
    <property type="term" value="F:phosphoric diester hydrolase activity"/>
    <property type="evidence" value="ECO:0007669"/>
    <property type="project" value="InterPro"/>
</dbReference>
<name>A0A0D1JKK9_9LACO</name>
<evidence type="ECO:0000313" key="4">
    <source>
        <dbReference type="Proteomes" id="UP000032287"/>
    </source>
</evidence>
<dbReference type="InterPro" id="IPR030395">
    <property type="entry name" value="GP_PDE_dom"/>
</dbReference>
<keyword evidence="4" id="KW-1185">Reference proteome</keyword>
<dbReference type="GO" id="GO:0006629">
    <property type="term" value="P:lipid metabolic process"/>
    <property type="evidence" value="ECO:0007669"/>
    <property type="project" value="InterPro"/>
</dbReference>
<dbReference type="eggNOG" id="COG0584">
    <property type="taxonomic scope" value="Bacteria"/>
</dbReference>
<feature type="transmembrane region" description="Helical" evidence="1">
    <location>
        <begin position="126"/>
        <end position="146"/>
    </location>
</feature>